<evidence type="ECO:0000313" key="2">
    <source>
        <dbReference type="Proteomes" id="UP001732700"/>
    </source>
</evidence>
<dbReference type="Proteomes" id="UP001732700">
    <property type="component" value="Chromosome 5A"/>
</dbReference>
<accession>A0ACD5XPZ0</accession>
<keyword evidence="2" id="KW-1185">Reference proteome</keyword>
<name>A0ACD5XPZ0_AVESA</name>
<reference evidence="1" key="2">
    <citation type="submission" date="2025-09" db="UniProtKB">
        <authorList>
            <consortium name="EnsemblPlants"/>
        </authorList>
    </citation>
    <scope>IDENTIFICATION</scope>
</reference>
<sequence length="116" mass="13432">MSSSSLASNYRWQRYGPVPLGRCPDCPRMAPLKRLITTSDENGNAGRELVKCESKAEPGQKLPKCRHFEWLDDYIKRIGTEDASLGLNLGARWSRWDRARWDQVRLHSNSWDQLRS</sequence>
<proteinExistence type="predicted"/>
<reference evidence="1" key="1">
    <citation type="submission" date="2021-05" db="EMBL/GenBank/DDBJ databases">
        <authorList>
            <person name="Scholz U."/>
            <person name="Mascher M."/>
            <person name="Fiebig A."/>
        </authorList>
    </citation>
    <scope>NUCLEOTIDE SEQUENCE [LARGE SCALE GENOMIC DNA]</scope>
</reference>
<dbReference type="EnsemblPlants" id="AVESA.00010b.r2.5AG0861170.1">
    <property type="protein sequence ID" value="AVESA.00010b.r2.5AG0861170.1.CDS"/>
    <property type="gene ID" value="AVESA.00010b.r2.5AG0861170"/>
</dbReference>
<protein>
    <submittedName>
        <fullName evidence="1">Uncharacterized protein</fullName>
    </submittedName>
</protein>
<organism evidence="1 2">
    <name type="scientific">Avena sativa</name>
    <name type="common">Oat</name>
    <dbReference type="NCBI Taxonomy" id="4498"/>
    <lineage>
        <taxon>Eukaryota</taxon>
        <taxon>Viridiplantae</taxon>
        <taxon>Streptophyta</taxon>
        <taxon>Embryophyta</taxon>
        <taxon>Tracheophyta</taxon>
        <taxon>Spermatophyta</taxon>
        <taxon>Magnoliopsida</taxon>
        <taxon>Liliopsida</taxon>
        <taxon>Poales</taxon>
        <taxon>Poaceae</taxon>
        <taxon>BOP clade</taxon>
        <taxon>Pooideae</taxon>
        <taxon>Poodae</taxon>
        <taxon>Poeae</taxon>
        <taxon>Poeae Chloroplast Group 1 (Aveneae type)</taxon>
        <taxon>Aveninae</taxon>
        <taxon>Avena</taxon>
    </lineage>
</organism>
<evidence type="ECO:0000313" key="1">
    <source>
        <dbReference type="EnsemblPlants" id="AVESA.00010b.r2.5AG0861170.1.CDS"/>
    </source>
</evidence>